<keyword evidence="6" id="KW-0630">Potassium</keyword>
<dbReference type="GO" id="GO:0008076">
    <property type="term" value="C:voltage-gated potassium channel complex"/>
    <property type="evidence" value="ECO:0007669"/>
    <property type="project" value="InterPro"/>
</dbReference>
<feature type="transmembrane region" description="Helical" evidence="11">
    <location>
        <begin position="235"/>
        <end position="257"/>
    </location>
</feature>
<evidence type="ECO:0000256" key="9">
    <source>
        <dbReference type="ARBA" id="ARBA00023136"/>
    </source>
</evidence>
<dbReference type="RefSeq" id="WP_071362029.1">
    <property type="nucleotide sequence ID" value="NZ_CAUQYF010000035.1"/>
</dbReference>
<dbReference type="Pfam" id="PF00520">
    <property type="entry name" value="Ion_trans"/>
    <property type="match status" value="1"/>
</dbReference>
<keyword evidence="3" id="KW-0633">Potassium transport</keyword>
<dbReference type="InterPro" id="IPR005821">
    <property type="entry name" value="Ion_trans_dom"/>
</dbReference>
<evidence type="ECO:0000313" key="13">
    <source>
        <dbReference type="EMBL" id="OIJ40573.1"/>
    </source>
</evidence>
<keyword evidence="9 11" id="KW-0472">Membrane</keyword>
<reference evidence="13 14" key="1">
    <citation type="submission" date="2014-10" db="EMBL/GenBank/DDBJ databases">
        <authorList>
            <person name="Seo M.-J."/>
            <person name="Seok Y.J."/>
            <person name="Cha I.-T."/>
        </authorList>
    </citation>
    <scope>NUCLEOTIDE SEQUENCE [LARGE SCALE GENOMIC DNA]</scope>
    <source>
        <strain evidence="13 14">NEU</strain>
    </source>
</reference>
<evidence type="ECO:0000256" key="11">
    <source>
        <dbReference type="SAM" id="Phobius"/>
    </source>
</evidence>
<accession>A0A1S2N6P5</accession>
<evidence type="ECO:0000256" key="10">
    <source>
        <dbReference type="ARBA" id="ARBA00023303"/>
    </source>
</evidence>
<proteinExistence type="predicted"/>
<feature type="transmembrane region" description="Helical" evidence="11">
    <location>
        <begin position="81"/>
        <end position="102"/>
    </location>
</feature>
<protein>
    <submittedName>
        <fullName evidence="13">Ion transport family protein</fullName>
    </submittedName>
</protein>
<gene>
    <name evidence="13" type="ORF">LO55_2985</name>
</gene>
<dbReference type="Gene3D" id="1.10.287.70">
    <property type="match status" value="1"/>
</dbReference>
<organism evidence="13 14">
    <name type="scientific">Massilia timonae</name>
    <dbReference type="NCBI Taxonomy" id="47229"/>
    <lineage>
        <taxon>Bacteria</taxon>
        <taxon>Pseudomonadati</taxon>
        <taxon>Pseudomonadota</taxon>
        <taxon>Betaproteobacteria</taxon>
        <taxon>Burkholderiales</taxon>
        <taxon>Oxalobacteraceae</taxon>
        <taxon>Telluria group</taxon>
        <taxon>Massilia</taxon>
    </lineage>
</organism>
<keyword evidence="2" id="KW-0813">Transport</keyword>
<dbReference type="PANTHER" id="PTHR11537:SF254">
    <property type="entry name" value="POTASSIUM VOLTAGE-GATED CHANNEL PROTEIN SHAB"/>
    <property type="match status" value="1"/>
</dbReference>
<dbReference type="GO" id="GO:0001508">
    <property type="term" value="P:action potential"/>
    <property type="evidence" value="ECO:0007669"/>
    <property type="project" value="TreeGrafter"/>
</dbReference>
<dbReference type="EMBL" id="JRYB01000001">
    <property type="protein sequence ID" value="OIJ40573.1"/>
    <property type="molecule type" value="Genomic_DNA"/>
</dbReference>
<keyword evidence="8" id="KW-0406">Ion transport</keyword>
<evidence type="ECO:0000259" key="12">
    <source>
        <dbReference type="Pfam" id="PF00520"/>
    </source>
</evidence>
<evidence type="ECO:0000256" key="3">
    <source>
        <dbReference type="ARBA" id="ARBA00022538"/>
    </source>
</evidence>
<comment type="caution">
    <text evidence="13">The sequence shown here is derived from an EMBL/GenBank/DDBJ whole genome shotgun (WGS) entry which is preliminary data.</text>
</comment>
<keyword evidence="7 11" id="KW-1133">Transmembrane helix</keyword>
<dbReference type="PRINTS" id="PR00169">
    <property type="entry name" value="KCHANNEL"/>
</dbReference>
<evidence type="ECO:0000256" key="7">
    <source>
        <dbReference type="ARBA" id="ARBA00022989"/>
    </source>
</evidence>
<evidence type="ECO:0000256" key="6">
    <source>
        <dbReference type="ARBA" id="ARBA00022958"/>
    </source>
</evidence>
<keyword evidence="5" id="KW-0631">Potassium channel</keyword>
<evidence type="ECO:0000313" key="14">
    <source>
        <dbReference type="Proteomes" id="UP000180246"/>
    </source>
</evidence>
<feature type="domain" description="Ion transport" evidence="12">
    <location>
        <begin position="50"/>
        <end position="262"/>
    </location>
</feature>
<sequence>MIRATDSKIDSKFVPTPPRDLPTLLGRPPDGWRARMFDVIFGTDTPAGRRFDIVLVILILLSILVVILDSVPAIYSQYSGVTSVLEWGFTLLFTIEYIARLVCVQRPLRYARSFYGIIDVVSVLPTYLSLLLPGSQVFLDVRILRLLRVFRIFKLTLYIEEYTRLGEALVASRRKIMVFLSVVLMLILILGTVMYVVEGPENGFTSIPMSMYWATVTITTVGYGDIVPHTPVGKAIASFMVLLGWGILAVPTGIVSAEMTSQKMSRHAPRGTPRQCGACGSGEHDPRAHFCKDCGAPLAPAQG</sequence>
<dbReference type="PANTHER" id="PTHR11537">
    <property type="entry name" value="VOLTAGE-GATED POTASSIUM CHANNEL"/>
    <property type="match status" value="1"/>
</dbReference>
<feature type="transmembrane region" description="Helical" evidence="11">
    <location>
        <begin position="53"/>
        <end position="75"/>
    </location>
</feature>
<dbReference type="InterPro" id="IPR028325">
    <property type="entry name" value="VG_K_chnl"/>
</dbReference>
<evidence type="ECO:0000256" key="4">
    <source>
        <dbReference type="ARBA" id="ARBA00022692"/>
    </source>
</evidence>
<dbReference type="AlphaFoldDB" id="A0A1S2N6P5"/>
<dbReference type="GO" id="GO:0005249">
    <property type="term" value="F:voltage-gated potassium channel activity"/>
    <property type="evidence" value="ECO:0007669"/>
    <property type="project" value="InterPro"/>
</dbReference>
<dbReference type="Proteomes" id="UP000180246">
    <property type="component" value="Unassembled WGS sequence"/>
</dbReference>
<evidence type="ECO:0000256" key="8">
    <source>
        <dbReference type="ARBA" id="ARBA00023065"/>
    </source>
</evidence>
<comment type="subcellular location">
    <subcellularLocation>
        <location evidence="1">Membrane</location>
        <topology evidence="1">Multi-pass membrane protein</topology>
    </subcellularLocation>
</comment>
<feature type="transmembrane region" description="Helical" evidence="11">
    <location>
        <begin position="176"/>
        <end position="197"/>
    </location>
</feature>
<evidence type="ECO:0000256" key="5">
    <source>
        <dbReference type="ARBA" id="ARBA00022826"/>
    </source>
</evidence>
<dbReference type="SUPFAM" id="SSF81324">
    <property type="entry name" value="Voltage-gated potassium channels"/>
    <property type="match status" value="1"/>
</dbReference>
<name>A0A1S2N6P5_9BURK</name>
<evidence type="ECO:0000256" key="2">
    <source>
        <dbReference type="ARBA" id="ARBA00022448"/>
    </source>
</evidence>
<evidence type="ECO:0000256" key="1">
    <source>
        <dbReference type="ARBA" id="ARBA00004141"/>
    </source>
</evidence>
<keyword evidence="10" id="KW-0407">Ion channel</keyword>
<keyword evidence="4 11" id="KW-0812">Transmembrane</keyword>